<dbReference type="EMBL" id="CAUYUJ010016052">
    <property type="protein sequence ID" value="CAK0861211.1"/>
    <property type="molecule type" value="Genomic_DNA"/>
</dbReference>
<protein>
    <submittedName>
        <fullName evidence="2">Uncharacterized protein</fullName>
    </submittedName>
</protein>
<dbReference type="Proteomes" id="UP001189429">
    <property type="component" value="Unassembled WGS sequence"/>
</dbReference>
<feature type="region of interest" description="Disordered" evidence="1">
    <location>
        <begin position="1"/>
        <end position="20"/>
    </location>
</feature>
<reference evidence="2" key="1">
    <citation type="submission" date="2023-10" db="EMBL/GenBank/DDBJ databases">
        <authorList>
            <person name="Chen Y."/>
            <person name="Shah S."/>
            <person name="Dougan E. K."/>
            <person name="Thang M."/>
            <person name="Chan C."/>
        </authorList>
    </citation>
    <scope>NUCLEOTIDE SEQUENCE [LARGE SCALE GENOMIC DNA]</scope>
</reference>
<comment type="caution">
    <text evidence="2">The sequence shown here is derived from an EMBL/GenBank/DDBJ whole genome shotgun (WGS) entry which is preliminary data.</text>
</comment>
<sequence>MPQGEEDERKLQARSTINPEIQPKESNLHCNCDRKAQCARKLQINLRNRNTHIDTRTHTNTQFHRVPCKQLHCNRLFQACVSICAQMKTFLASQDGITDL</sequence>
<organism evidence="2 3">
    <name type="scientific">Prorocentrum cordatum</name>
    <dbReference type="NCBI Taxonomy" id="2364126"/>
    <lineage>
        <taxon>Eukaryota</taxon>
        <taxon>Sar</taxon>
        <taxon>Alveolata</taxon>
        <taxon>Dinophyceae</taxon>
        <taxon>Prorocentrales</taxon>
        <taxon>Prorocentraceae</taxon>
        <taxon>Prorocentrum</taxon>
    </lineage>
</organism>
<accession>A0ABN9UPR3</accession>
<evidence type="ECO:0000313" key="3">
    <source>
        <dbReference type="Proteomes" id="UP001189429"/>
    </source>
</evidence>
<proteinExistence type="predicted"/>
<name>A0ABN9UPR3_9DINO</name>
<keyword evidence="3" id="KW-1185">Reference proteome</keyword>
<evidence type="ECO:0000313" key="2">
    <source>
        <dbReference type="EMBL" id="CAK0861211.1"/>
    </source>
</evidence>
<gene>
    <name evidence="2" type="ORF">PCOR1329_LOCUS49967</name>
</gene>
<evidence type="ECO:0000256" key="1">
    <source>
        <dbReference type="SAM" id="MobiDB-lite"/>
    </source>
</evidence>